<proteinExistence type="predicted"/>
<dbReference type="AlphaFoldDB" id="A0A7C9CZC3"/>
<evidence type="ECO:0000313" key="1">
    <source>
        <dbReference type="EMBL" id="MBA4624769.1"/>
    </source>
</evidence>
<sequence>MGSFRESTPTLTCKRTTMSPLAREQHLTEFLASPPDTRASNLPLSIAALTEAADPAVLSLFTLSTSLADSIDSAGFLFDQSCSPDSAIRTKKCDSLNFCSNV</sequence>
<accession>A0A7C9CZC3</accession>
<dbReference type="EMBL" id="GISG01048952">
    <property type="protein sequence ID" value="MBA4624769.1"/>
    <property type="molecule type" value="Transcribed_RNA"/>
</dbReference>
<organism evidence="1">
    <name type="scientific">Opuntia streptacantha</name>
    <name type="common">Prickly pear cactus</name>
    <name type="synonym">Opuntia cardona</name>
    <dbReference type="NCBI Taxonomy" id="393608"/>
    <lineage>
        <taxon>Eukaryota</taxon>
        <taxon>Viridiplantae</taxon>
        <taxon>Streptophyta</taxon>
        <taxon>Embryophyta</taxon>
        <taxon>Tracheophyta</taxon>
        <taxon>Spermatophyta</taxon>
        <taxon>Magnoliopsida</taxon>
        <taxon>eudicotyledons</taxon>
        <taxon>Gunneridae</taxon>
        <taxon>Pentapetalae</taxon>
        <taxon>Caryophyllales</taxon>
        <taxon>Cactineae</taxon>
        <taxon>Cactaceae</taxon>
        <taxon>Opuntioideae</taxon>
        <taxon>Opuntia</taxon>
    </lineage>
</organism>
<protein>
    <submittedName>
        <fullName evidence="1">Uncharacterized protein</fullName>
    </submittedName>
</protein>
<reference evidence="1" key="1">
    <citation type="journal article" date="2013" name="J. Plant Res.">
        <title>Effect of fungi and light on seed germination of three Opuntia species from semiarid lands of central Mexico.</title>
        <authorList>
            <person name="Delgado-Sanchez P."/>
            <person name="Jimenez-Bremont J.F."/>
            <person name="Guerrero-Gonzalez Mde L."/>
            <person name="Flores J."/>
        </authorList>
    </citation>
    <scope>NUCLEOTIDE SEQUENCE</scope>
    <source>
        <tissue evidence="1">Cladode</tissue>
    </source>
</reference>
<name>A0A7C9CZC3_OPUST</name>
<dbReference type="EMBL" id="GISG01048950">
    <property type="protein sequence ID" value="MBA4624767.1"/>
    <property type="molecule type" value="Transcribed_RNA"/>
</dbReference>
<reference evidence="1" key="2">
    <citation type="submission" date="2020-07" db="EMBL/GenBank/DDBJ databases">
        <authorList>
            <person name="Vera ALvarez R."/>
            <person name="Arias-Moreno D.M."/>
            <person name="Jimenez-Jacinto V."/>
            <person name="Jimenez-Bremont J.F."/>
            <person name="Swaminathan K."/>
            <person name="Moose S.P."/>
            <person name="Guerrero-Gonzalez M.L."/>
            <person name="Marino-Ramirez L."/>
            <person name="Landsman D."/>
            <person name="Rodriguez-Kessler M."/>
            <person name="Delgado-Sanchez P."/>
        </authorList>
    </citation>
    <scope>NUCLEOTIDE SEQUENCE</scope>
    <source>
        <tissue evidence="1">Cladode</tissue>
    </source>
</reference>